<dbReference type="PANTHER" id="PTHR24559:SF444">
    <property type="entry name" value="REVERSE TRANSCRIPTASE DOMAIN-CONTAINING PROTEIN"/>
    <property type="match status" value="1"/>
</dbReference>
<dbReference type="InterPro" id="IPR053134">
    <property type="entry name" value="RNA-dir_DNA_polymerase"/>
</dbReference>
<dbReference type="InterPro" id="IPR043128">
    <property type="entry name" value="Rev_trsase/Diguanyl_cyclase"/>
</dbReference>
<dbReference type="InterPro" id="IPR043502">
    <property type="entry name" value="DNA/RNA_pol_sf"/>
</dbReference>
<dbReference type="EMBL" id="UZAU01000068">
    <property type="status" value="NOT_ANNOTATED_CDS"/>
    <property type="molecule type" value="Genomic_DNA"/>
</dbReference>
<proteinExistence type="predicted"/>
<dbReference type="Gramene" id="evm.model.01.2289">
    <property type="protein sequence ID" value="cds.evm.model.01.2289"/>
    <property type="gene ID" value="evm.TU.01.2289"/>
</dbReference>
<reference evidence="2" key="1">
    <citation type="submission" date="2018-11" db="EMBL/GenBank/DDBJ databases">
        <authorList>
            <person name="Grassa J C."/>
        </authorList>
    </citation>
    <scope>NUCLEOTIDE SEQUENCE [LARGE SCALE GENOMIC DNA]</scope>
</reference>
<evidence type="ECO:0000256" key="1">
    <source>
        <dbReference type="SAM" id="MobiDB-lite"/>
    </source>
</evidence>
<dbReference type="Gene3D" id="3.10.10.10">
    <property type="entry name" value="HIV Type 1 Reverse Transcriptase, subunit A, domain 1"/>
    <property type="match status" value="1"/>
</dbReference>
<dbReference type="PANTHER" id="PTHR24559">
    <property type="entry name" value="TRANSPOSON TY3-I GAG-POL POLYPROTEIN"/>
    <property type="match status" value="1"/>
</dbReference>
<dbReference type="AlphaFoldDB" id="A0A803NKJ9"/>
<evidence type="ECO:0000313" key="3">
    <source>
        <dbReference type="Proteomes" id="UP000596661"/>
    </source>
</evidence>
<accession>A0A803NKJ9</accession>
<dbReference type="SUPFAM" id="SSF56672">
    <property type="entry name" value="DNA/RNA polymerases"/>
    <property type="match status" value="1"/>
</dbReference>
<keyword evidence="3" id="KW-1185">Reference proteome</keyword>
<dbReference type="EnsemblPlants" id="evm.model.01.2289">
    <property type="protein sequence ID" value="cds.evm.model.01.2289"/>
    <property type="gene ID" value="evm.TU.01.2289"/>
</dbReference>
<sequence length="355" mass="40185">MALIARLKEMNPLWSDLRLKAVYTMDDFLDRAYGFIKFEKVITQAKGSNGGKKKSPNTKAPATEAQSSVKNGVASRLEIVIGGPHLAENSRKALERRPTLYNLRAISSVYHLFVKFPTSTSIGCLLRNQGTACECYNASLSLAKKTSSAATTSEGTNMTSLVVITPRGTRVGPIKKLKELFLKKSGPTKVVKIGTNVMKVLSEMFMAYLKRNEDIFAWSHEDMIMIDPQVICNAFNIDKVNFKPIQQKHRLLDKEHSKALKEEVERLQENNFIREDFYTVWVSNPILVPKPNGKWRTCVDFTDLNKAFHKNYFLLPRTDQLVDVIASHELLTFMGAYSGYNQINMHVPDEEHTSF</sequence>
<reference evidence="2" key="2">
    <citation type="submission" date="2021-03" db="UniProtKB">
        <authorList>
            <consortium name="EnsemblPlants"/>
        </authorList>
    </citation>
    <scope>IDENTIFICATION</scope>
</reference>
<protein>
    <submittedName>
        <fullName evidence="2">Uncharacterized protein</fullName>
    </submittedName>
</protein>
<name>A0A803NKJ9_CANSA</name>
<feature type="region of interest" description="Disordered" evidence="1">
    <location>
        <begin position="46"/>
        <end position="69"/>
    </location>
</feature>
<dbReference type="OMA" id="SHEDMIM"/>
<evidence type="ECO:0000313" key="2">
    <source>
        <dbReference type="EnsemblPlants" id="cds.evm.model.01.2289"/>
    </source>
</evidence>
<dbReference type="Gene3D" id="3.30.70.270">
    <property type="match status" value="1"/>
</dbReference>
<dbReference type="Proteomes" id="UP000596661">
    <property type="component" value="Chromosome 1"/>
</dbReference>
<organism evidence="2 3">
    <name type="scientific">Cannabis sativa</name>
    <name type="common">Hemp</name>
    <name type="synonym">Marijuana</name>
    <dbReference type="NCBI Taxonomy" id="3483"/>
    <lineage>
        <taxon>Eukaryota</taxon>
        <taxon>Viridiplantae</taxon>
        <taxon>Streptophyta</taxon>
        <taxon>Embryophyta</taxon>
        <taxon>Tracheophyta</taxon>
        <taxon>Spermatophyta</taxon>
        <taxon>Magnoliopsida</taxon>
        <taxon>eudicotyledons</taxon>
        <taxon>Gunneridae</taxon>
        <taxon>Pentapetalae</taxon>
        <taxon>rosids</taxon>
        <taxon>fabids</taxon>
        <taxon>Rosales</taxon>
        <taxon>Cannabaceae</taxon>
        <taxon>Cannabis</taxon>
    </lineage>
</organism>